<reference evidence="1" key="2">
    <citation type="journal article" date="2014" name="ISME J.">
        <title>Microbial stratification in low pH oxic and suboxic macroscopic growths along an acid mine drainage.</title>
        <authorList>
            <person name="Mendez-Garcia C."/>
            <person name="Mesa V."/>
            <person name="Sprenger R.R."/>
            <person name="Richter M."/>
            <person name="Diez M.S."/>
            <person name="Solano J."/>
            <person name="Bargiela R."/>
            <person name="Golyshina O.V."/>
            <person name="Manteca A."/>
            <person name="Ramos J.L."/>
            <person name="Gallego J.R."/>
            <person name="Llorente I."/>
            <person name="Martins Dos Santos V.A."/>
            <person name="Jensen O.N."/>
            <person name="Pelaez A.I."/>
            <person name="Sanchez J."/>
            <person name="Ferrer M."/>
        </authorList>
    </citation>
    <scope>NUCLEOTIDE SEQUENCE</scope>
</reference>
<dbReference type="SUPFAM" id="SSF103025">
    <property type="entry name" value="Folate-binding domain"/>
    <property type="match status" value="1"/>
</dbReference>
<protein>
    <submittedName>
        <fullName evidence="1">Folate-binding, YgfZ</fullName>
    </submittedName>
</protein>
<evidence type="ECO:0000313" key="1">
    <source>
        <dbReference type="EMBL" id="EQD61563.1"/>
    </source>
</evidence>
<organism evidence="1">
    <name type="scientific">mine drainage metagenome</name>
    <dbReference type="NCBI Taxonomy" id="410659"/>
    <lineage>
        <taxon>unclassified sequences</taxon>
        <taxon>metagenomes</taxon>
        <taxon>ecological metagenomes</taxon>
    </lineage>
</organism>
<reference evidence="1" key="1">
    <citation type="submission" date="2013-08" db="EMBL/GenBank/DDBJ databases">
        <authorList>
            <person name="Mendez C."/>
            <person name="Richter M."/>
            <person name="Ferrer M."/>
            <person name="Sanchez J."/>
        </authorList>
    </citation>
    <scope>NUCLEOTIDE SEQUENCE</scope>
</reference>
<sequence length="135" mass="14467">WRLLDVRAGMPQVYAATSEQFVAQMLNLDVLGAIAFDKGCYTGQEVIARAHYRGRVKRRAQRFCTDGALALAPGALGRLPDGRAFTVVDAARRPDGRCEFLAVTALPGEPPGADVETSPASVQAEPLDLPYVLPA</sequence>
<proteinExistence type="predicted"/>
<dbReference type="Gene3D" id="2.40.30.160">
    <property type="match status" value="1"/>
</dbReference>
<gene>
    <name evidence="1" type="ORF">B1A_09662</name>
</gene>
<name>T1AYZ0_9ZZZZ</name>
<dbReference type="InterPro" id="IPR045179">
    <property type="entry name" value="YgfZ/GcvT"/>
</dbReference>
<dbReference type="AlphaFoldDB" id="T1AYZ0"/>
<feature type="non-terminal residue" evidence="1">
    <location>
        <position position="1"/>
    </location>
</feature>
<dbReference type="EMBL" id="AUZX01006892">
    <property type="protein sequence ID" value="EQD61563.1"/>
    <property type="molecule type" value="Genomic_DNA"/>
</dbReference>
<dbReference type="PANTHER" id="PTHR22602:SF0">
    <property type="entry name" value="TRANSFERASE CAF17, MITOCHONDRIAL-RELATED"/>
    <property type="match status" value="1"/>
</dbReference>
<comment type="caution">
    <text evidence="1">The sequence shown here is derived from an EMBL/GenBank/DDBJ whole genome shotgun (WGS) entry which is preliminary data.</text>
</comment>
<dbReference type="PANTHER" id="PTHR22602">
    <property type="entry name" value="TRANSFERASE CAF17, MITOCHONDRIAL-RELATED"/>
    <property type="match status" value="1"/>
</dbReference>
<dbReference type="GO" id="GO:0016226">
    <property type="term" value="P:iron-sulfur cluster assembly"/>
    <property type="evidence" value="ECO:0007669"/>
    <property type="project" value="TreeGrafter"/>
</dbReference>
<accession>T1AYZ0</accession>
<dbReference type="NCBIfam" id="TIGR03317">
    <property type="entry name" value="ygfZ_signature"/>
    <property type="match status" value="1"/>
</dbReference>
<dbReference type="InterPro" id="IPR017703">
    <property type="entry name" value="YgfZ/GCV_T_CS"/>
</dbReference>